<evidence type="ECO:0000313" key="2">
    <source>
        <dbReference type="EMBL" id="BAG30829.1"/>
    </source>
</evidence>
<dbReference type="GO" id="GO:0016787">
    <property type="term" value="F:hydrolase activity"/>
    <property type="evidence" value="ECO:0007669"/>
    <property type="project" value="UniProtKB-KW"/>
</dbReference>
<keyword evidence="2" id="KW-0378">Hydrolase</keyword>
<dbReference type="Pfam" id="PF00561">
    <property type="entry name" value="Abhydrolase_1"/>
    <property type="match status" value="1"/>
</dbReference>
<dbReference type="AlphaFoldDB" id="B2DD14"/>
<dbReference type="SUPFAM" id="SSF53474">
    <property type="entry name" value="alpha/beta-Hydrolases"/>
    <property type="match status" value="1"/>
</dbReference>
<dbReference type="EMBL" id="AB365208">
    <property type="protein sequence ID" value="BAG30829.1"/>
    <property type="molecule type" value="Genomic_DNA"/>
</dbReference>
<dbReference type="InterPro" id="IPR029058">
    <property type="entry name" value="AB_hydrolase_fold"/>
</dbReference>
<dbReference type="PRINTS" id="PR00111">
    <property type="entry name" value="ABHYDROLASE"/>
</dbReference>
<dbReference type="InterPro" id="IPR000639">
    <property type="entry name" value="Epox_hydrolase-like"/>
</dbReference>
<reference evidence="2" key="1">
    <citation type="journal article" date="2010" name="Curr. Microbiol.">
        <title>Cloning and nucleotide sequences of carbazole degradation genes from marine bacterium Neptuniibacter sp. strain CAR-SF.</title>
        <authorList>
            <person name="Nagashima H."/>
            <person name="Zulkharnain A.B."/>
            <person name="Maeda R."/>
            <person name="Fuse H."/>
            <person name="Iwata K."/>
            <person name="Omori T."/>
        </authorList>
    </citation>
    <scope>NUCLEOTIDE SEQUENCE</scope>
    <source>
        <strain evidence="2">CAR-SF</strain>
    </source>
</reference>
<feature type="domain" description="AB hydrolase-1" evidence="1">
    <location>
        <begin position="36"/>
        <end position="267"/>
    </location>
</feature>
<accession>B2DD14</accession>
<evidence type="ECO:0000259" key="1">
    <source>
        <dbReference type="Pfam" id="PF00561"/>
    </source>
</evidence>
<dbReference type="PANTHER" id="PTHR46438">
    <property type="entry name" value="ALPHA/BETA-HYDROLASES SUPERFAMILY PROTEIN"/>
    <property type="match status" value="1"/>
</dbReference>
<dbReference type="InterPro" id="IPR000073">
    <property type="entry name" value="AB_hydrolase_1"/>
</dbReference>
<dbReference type="ESTHER" id="9gamm-b2dd14">
    <property type="family name" value="Carbon-carbon_bond_hydrolase"/>
</dbReference>
<dbReference type="Gene3D" id="3.40.50.1820">
    <property type="entry name" value="alpha/beta hydrolase"/>
    <property type="match status" value="1"/>
</dbReference>
<gene>
    <name evidence="2" type="primary">carC</name>
</gene>
<dbReference type="PRINTS" id="PR00412">
    <property type="entry name" value="EPOXHYDRLASE"/>
</dbReference>
<name>B2DD14_9GAMM</name>
<protein>
    <submittedName>
        <fullName evidence="2">Meta-cleavage compound hydrolase</fullName>
    </submittedName>
</protein>
<proteinExistence type="predicted"/>
<dbReference type="PANTHER" id="PTHR46438:SF11">
    <property type="entry name" value="LIPASE-RELATED"/>
    <property type="match status" value="1"/>
</dbReference>
<sequence>MLNNQKLGDSRSQDYSEKFVNAGGVRTRYLEAGSGKPIILIHGGGAGAESEGNWKNVIPYLAKEYRVIAMDMIGFGKTDKPDLLYSQDLRIKHLVDFVEVMGFDQKVSLIGNSMGGATALGVSVERKDLVDSLVLMGSAGLVTELHDDLKPIVNYDFTRKGMINLIKALTNSSFEIEEKMVNTRFDFATDHETRKSYAATMQWIRDQGGLYYDDDYIRQLKIPTLVVQGKDDKVVPISTAYKFLELITNSWGYFIPHCGHWAMIEHPTDFSKATMSFLSQHK</sequence>
<organism evidence="2">
    <name type="scientific">Neptuniibacter sp. CAR-SF</name>
    <dbReference type="NCBI Taxonomy" id="197651"/>
    <lineage>
        <taxon>Bacteria</taxon>
        <taxon>Pseudomonadati</taxon>
        <taxon>Pseudomonadota</taxon>
        <taxon>Gammaproteobacteria</taxon>
        <taxon>Oceanospirillales</taxon>
        <taxon>Oceanospirillaceae</taxon>
        <taxon>Neptuniibacter</taxon>
    </lineage>
</organism>